<gene>
    <name evidence="2" type="ORF">SAMN04488559_104158</name>
</gene>
<feature type="domain" description="Mor transcription activator" evidence="1">
    <location>
        <begin position="15"/>
        <end position="77"/>
    </location>
</feature>
<proteinExistence type="predicted"/>
<evidence type="ECO:0000259" key="1">
    <source>
        <dbReference type="Pfam" id="PF08765"/>
    </source>
</evidence>
<dbReference type="AlphaFoldDB" id="A0A1H9RMD5"/>
<dbReference type="Pfam" id="PF08765">
    <property type="entry name" value="Mor"/>
    <property type="match status" value="1"/>
</dbReference>
<organism evidence="2 3">
    <name type="scientific">Isobaculum melis</name>
    <dbReference type="NCBI Taxonomy" id="142588"/>
    <lineage>
        <taxon>Bacteria</taxon>
        <taxon>Bacillati</taxon>
        <taxon>Bacillota</taxon>
        <taxon>Bacilli</taxon>
        <taxon>Lactobacillales</taxon>
        <taxon>Carnobacteriaceae</taxon>
        <taxon>Isobaculum</taxon>
    </lineage>
</organism>
<dbReference type="OrthoDB" id="2200281at2"/>
<dbReference type="SUPFAM" id="SSF46689">
    <property type="entry name" value="Homeodomain-like"/>
    <property type="match status" value="1"/>
</dbReference>
<name>A0A1H9RMD5_9LACT</name>
<keyword evidence="3" id="KW-1185">Reference proteome</keyword>
<protein>
    <submittedName>
        <fullName evidence="2">Mor transcription activator family protein</fullName>
    </submittedName>
</protein>
<dbReference type="RefSeq" id="WP_092651003.1">
    <property type="nucleotide sequence ID" value="NZ_FOHA01000004.1"/>
</dbReference>
<evidence type="ECO:0000313" key="3">
    <source>
        <dbReference type="Proteomes" id="UP000198948"/>
    </source>
</evidence>
<dbReference type="InterPro" id="IPR014875">
    <property type="entry name" value="Mor_transcription_activator"/>
</dbReference>
<dbReference type="EMBL" id="FOHA01000004">
    <property type="protein sequence ID" value="SER73807.1"/>
    <property type="molecule type" value="Genomic_DNA"/>
</dbReference>
<dbReference type="STRING" id="142588.SAMN04488559_104158"/>
<evidence type="ECO:0000313" key="2">
    <source>
        <dbReference type="EMBL" id="SER73807.1"/>
    </source>
</evidence>
<accession>A0A1H9RMD5</accession>
<dbReference type="InterPro" id="IPR009057">
    <property type="entry name" value="Homeodomain-like_sf"/>
</dbReference>
<sequence>MEIDTECLVKSYKEFYELLGEENLMKIYDAFKGQQITFPMKMYDKKLVAEKVKKEFKEHNVSDLTRRYGYSQRWLKETCRVNETKKSIQK</sequence>
<dbReference type="Proteomes" id="UP000198948">
    <property type="component" value="Unassembled WGS sequence"/>
</dbReference>
<reference evidence="2 3" key="1">
    <citation type="submission" date="2016-10" db="EMBL/GenBank/DDBJ databases">
        <authorList>
            <person name="de Groot N.N."/>
        </authorList>
    </citation>
    <scope>NUCLEOTIDE SEQUENCE [LARGE SCALE GENOMIC DNA]</scope>
    <source>
        <strain evidence="2 3">DSM 13760</strain>
    </source>
</reference>